<evidence type="ECO:0000313" key="8">
    <source>
        <dbReference type="EMBL" id="EKM60490.1"/>
    </source>
</evidence>
<organism evidence="8 9">
    <name type="scientific">Phanerochaete carnosa (strain HHB-10118-sp)</name>
    <name type="common">White-rot fungus</name>
    <name type="synonym">Peniophora carnosa</name>
    <dbReference type="NCBI Taxonomy" id="650164"/>
    <lineage>
        <taxon>Eukaryota</taxon>
        <taxon>Fungi</taxon>
        <taxon>Dikarya</taxon>
        <taxon>Basidiomycota</taxon>
        <taxon>Agaricomycotina</taxon>
        <taxon>Agaricomycetes</taxon>
        <taxon>Polyporales</taxon>
        <taxon>Phanerochaetaceae</taxon>
        <taxon>Phanerochaete</taxon>
    </lineage>
</organism>
<dbReference type="PANTHER" id="PTHR13254">
    <property type="entry name" value="GOLGI AUTOANTIGEN, GOLGIN SUBFAMILY A, 7"/>
    <property type="match status" value="1"/>
</dbReference>
<dbReference type="EMBL" id="JH930468">
    <property type="protein sequence ID" value="EKM60490.1"/>
    <property type="molecule type" value="Genomic_DNA"/>
</dbReference>
<dbReference type="GeneID" id="18920496"/>
<dbReference type="PANTHER" id="PTHR13254:SF0">
    <property type="entry name" value="GOLGIN SUBFAMILY A MEMBER 7_ERF4 DOMAIN-CONTAINING PROTEIN"/>
    <property type="match status" value="1"/>
</dbReference>
<dbReference type="KEGG" id="pco:PHACADRAFT_85414"/>
<evidence type="ECO:0000256" key="1">
    <source>
        <dbReference type="ARBA" id="ARBA00004406"/>
    </source>
</evidence>
<feature type="non-terminal residue" evidence="8">
    <location>
        <position position="1"/>
    </location>
</feature>
<evidence type="ECO:0000256" key="3">
    <source>
        <dbReference type="ARBA" id="ARBA00011396"/>
    </source>
</evidence>
<dbReference type="HOGENOM" id="CLU_117313_0_0_1"/>
<keyword evidence="5" id="KW-0256">Endoplasmic reticulum</keyword>
<evidence type="ECO:0000259" key="7">
    <source>
        <dbReference type="Pfam" id="PF10256"/>
    </source>
</evidence>
<dbReference type="GO" id="GO:0005789">
    <property type="term" value="C:endoplasmic reticulum membrane"/>
    <property type="evidence" value="ECO:0007669"/>
    <property type="project" value="UniProtKB-SubCell"/>
</dbReference>
<dbReference type="InterPro" id="IPR051371">
    <property type="entry name" value="Ras_palmitoyltransferase"/>
</dbReference>
<name>K5WM29_PHACS</name>
<dbReference type="InParanoid" id="K5WM29"/>
<dbReference type="Pfam" id="PF10256">
    <property type="entry name" value="Erf4"/>
    <property type="match status" value="1"/>
</dbReference>
<evidence type="ECO:0000313" key="9">
    <source>
        <dbReference type="Proteomes" id="UP000008370"/>
    </source>
</evidence>
<evidence type="ECO:0000256" key="5">
    <source>
        <dbReference type="ARBA" id="ARBA00022824"/>
    </source>
</evidence>
<comment type="similarity">
    <text evidence="2">Belongs to the ERF4 family.</text>
</comment>
<evidence type="ECO:0000256" key="6">
    <source>
        <dbReference type="ARBA" id="ARBA00023136"/>
    </source>
</evidence>
<comment type="subunit">
    <text evidence="3">Interacts with ERF2.</text>
</comment>
<gene>
    <name evidence="8" type="ORF">PHACADRAFT_85414</name>
</gene>
<feature type="domain" description="Golgin subfamily A member 7/ERF4" evidence="7">
    <location>
        <begin position="39"/>
        <end position="150"/>
    </location>
</feature>
<keyword evidence="9" id="KW-1185">Reference proteome</keyword>
<keyword evidence="6" id="KW-0472">Membrane</keyword>
<sequence>RPSRPLVPHSAYYFGPPPIDSAYGTDPVGHIGVHHPREIIRIERDFASGELAQFAATYPLELEGRITPTQFLETINTINEHLIEAHSLRYSFIDSALAIFTLQLSRLVLSSHYEKEMQKLQQAIGELNAKVYNPVGLNILWPRKMAFMFVSTRCSPLISEYC</sequence>
<reference evidence="8 9" key="1">
    <citation type="journal article" date="2012" name="BMC Genomics">
        <title>Comparative genomics of the white-rot fungi, Phanerochaete carnosa and P. chrysosporium, to elucidate the genetic basis of the distinct wood types they colonize.</title>
        <authorList>
            <person name="Suzuki H."/>
            <person name="MacDonald J."/>
            <person name="Syed K."/>
            <person name="Salamov A."/>
            <person name="Hori C."/>
            <person name="Aerts A."/>
            <person name="Henrissat B."/>
            <person name="Wiebenga A."/>
            <person name="vanKuyk P.A."/>
            <person name="Barry K."/>
            <person name="Lindquist E."/>
            <person name="LaButti K."/>
            <person name="Lapidus A."/>
            <person name="Lucas S."/>
            <person name="Coutinho P."/>
            <person name="Gong Y."/>
            <person name="Samejima M."/>
            <person name="Mahadevan R."/>
            <person name="Abou-Zaid M."/>
            <person name="de Vries R.P."/>
            <person name="Igarashi K."/>
            <person name="Yadav J.S."/>
            <person name="Grigoriev I.V."/>
            <person name="Master E.R."/>
        </authorList>
    </citation>
    <scope>NUCLEOTIDE SEQUENCE [LARGE SCALE GENOMIC DNA]</scope>
    <source>
        <strain evidence="8 9">HHB-10118-sp</strain>
    </source>
</reference>
<proteinExistence type="inferred from homology"/>
<evidence type="ECO:0000256" key="2">
    <source>
        <dbReference type="ARBA" id="ARBA00007732"/>
    </source>
</evidence>
<comment type="subcellular location">
    <subcellularLocation>
        <location evidence="1">Endoplasmic reticulum membrane</location>
        <topology evidence="1">Peripheral membrane protein</topology>
    </subcellularLocation>
</comment>
<dbReference type="STRING" id="650164.K5WM29"/>
<dbReference type="GO" id="GO:0006612">
    <property type="term" value="P:protein targeting to membrane"/>
    <property type="evidence" value="ECO:0007669"/>
    <property type="project" value="TreeGrafter"/>
</dbReference>
<dbReference type="GO" id="GO:0031211">
    <property type="term" value="C:endoplasmic reticulum palmitoyltransferase complex"/>
    <property type="evidence" value="ECO:0007669"/>
    <property type="project" value="TreeGrafter"/>
</dbReference>
<dbReference type="OrthoDB" id="2190159at2759"/>
<accession>K5WM29</accession>
<dbReference type="RefSeq" id="XP_007389947.1">
    <property type="nucleotide sequence ID" value="XM_007389885.1"/>
</dbReference>
<dbReference type="AlphaFoldDB" id="K5WM29"/>
<dbReference type="InterPro" id="IPR019383">
    <property type="entry name" value="Golgin_A_7/ERF4"/>
</dbReference>
<dbReference type="Proteomes" id="UP000008370">
    <property type="component" value="Unassembled WGS sequence"/>
</dbReference>
<evidence type="ECO:0000256" key="4">
    <source>
        <dbReference type="ARBA" id="ARBA00018463"/>
    </source>
</evidence>
<protein>
    <recommendedName>
        <fullName evidence="4">Ras modification protein ERF4</fullName>
    </recommendedName>
</protein>